<gene>
    <name evidence="2" type="ORF">IQ266_05720</name>
</gene>
<dbReference type="AlphaFoldDB" id="A0A928VK78"/>
<feature type="compositionally biased region" description="Basic residues" evidence="1">
    <location>
        <begin position="171"/>
        <end position="182"/>
    </location>
</feature>
<feature type="compositionally biased region" description="Low complexity" evidence="1">
    <location>
        <begin position="159"/>
        <end position="170"/>
    </location>
</feature>
<feature type="region of interest" description="Disordered" evidence="1">
    <location>
        <begin position="95"/>
        <end position="127"/>
    </location>
</feature>
<dbReference type="EMBL" id="JADEXQ010000013">
    <property type="protein sequence ID" value="MBE9029258.1"/>
    <property type="molecule type" value="Genomic_DNA"/>
</dbReference>
<evidence type="ECO:0000256" key="1">
    <source>
        <dbReference type="SAM" id="MobiDB-lite"/>
    </source>
</evidence>
<comment type="caution">
    <text evidence="2">The sequence shown here is derived from an EMBL/GenBank/DDBJ whole genome shotgun (WGS) entry which is preliminary data.</text>
</comment>
<feature type="region of interest" description="Disordered" evidence="1">
    <location>
        <begin position="149"/>
        <end position="182"/>
    </location>
</feature>
<name>A0A928VK78_9CYAN</name>
<reference evidence="2" key="1">
    <citation type="submission" date="2020-10" db="EMBL/GenBank/DDBJ databases">
        <authorList>
            <person name="Castelo-Branco R."/>
            <person name="Eusebio N."/>
            <person name="Adriana R."/>
            <person name="Vieira A."/>
            <person name="Brugerolle De Fraissinette N."/>
            <person name="Rezende De Castro R."/>
            <person name="Schneider M.P."/>
            <person name="Vasconcelos V."/>
            <person name="Leao P.N."/>
        </authorList>
    </citation>
    <scope>NUCLEOTIDE SEQUENCE</scope>
    <source>
        <strain evidence="2">LEGE 11480</strain>
    </source>
</reference>
<evidence type="ECO:0000313" key="3">
    <source>
        <dbReference type="Proteomes" id="UP000625316"/>
    </source>
</evidence>
<protein>
    <submittedName>
        <fullName evidence="2">Uncharacterized protein</fullName>
    </submittedName>
</protein>
<sequence>MQRLLNLLTQTQGLNRMMKRQIIALIVGAALVIAPIATNSATAKRPGGRGNKIERMAKKLNLSDSQKTELKAIHQRKKAKMKAVFTTEQLAQLEAARAERQQQRQEYQANGGQRPSRESRRERRKAMRAKLNLTDQQKAEMKAIRQEMKAEMKAILTPAQQAQMEQMKQQRQQRRQQRQNDQ</sequence>
<organism evidence="2 3">
    <name type="scientific">Romeriopsis navalis LEGE 11480</name>
    <dbReference type="NCBI Taxonomy" id="2777977"/>
    <lineage>
        <taxon>Bacteria</taxon>
        <taxon>Bacillati</taxon>
        <taxon>Cyanobacteriota</taxon>
        <taxon>Cyanophyceae</taxon>
        <taxon>Leptolyngbyales</taxon>
        <taxon>Leptolyngbyaceae</taxon>
        <taxon>Romeriopsis</taxon>
        <taxon>Romeriopsis navalis</taxon>
    </lineage>
</organism>
<dbReference type="Gene3D" id="1.20.120.1490">
    <property type="match status" value="1"/>
</dbReference>
<accession>A0A928VK78</accession>
<dbReference type="Proteomes" id="UP000625316">
    <property type="component" value="Unassembled WGS sequence"/>
</dbReference>
<dbReference type="RefSeq" id="WP_264324078.1">
    <property type="nucleotide sequence ID" value="NZ_JADEXQ010000013.1"/>
</dbReference>
<evidence type="ECO:0000313" key="2">
    <source>
        <dbReference type="EMBL" id="MBE9029258.1"/>
    </source>
</evidence>
<proteinExistence type="predicted"/>
<keyword evidence="3" id="KW-1185">Reference proteome</keyword>